<evidence type="ECO:0000259" key="2">
    <source>
        <dbReference type="Pfam" id="PF13449"/>
    </source>
</evidence>
<dbReference type="Pfam" id="PF13449">
    <property type="entry name" value="Phytase-like"/>
    <property type="match status" value="1"/>
</dbReference>
<evidence type="ECO:0000313" key="3">
    <source>
        <dbReference type="EMBL" id="KAJ5111265.1"/>
    </source>
</evidence>
<feature type="domain" description="Phytase-like" evidence="2">
    <location>
        <begin position="79"/>
        <end position="475"/>
    </location>
</feature>
<reference evidence="3" key="1">
    <citation type="submission" date="2022-11" db="EMBL/GenBank/DDBJ databases">
        <authorList>
            <person name="Petersen C."/>
        </authorList>
    </citation>
    <scope>NUCLEOTIDE SEQUENCE</scope>
    <source>
        <strain evidence="3">IBT 30761</strain>
    </source>
</reference>
<dbReference type="RefSeq" id="XP_056479335.1">
    <property type="nucleotide sequence ID" value="XM_056614294.1"/>
</dbReference>
<dbReference type="EMBL" id="JAPQKI010000002">
    <property type="protein sequence ID" value="KAJ5111265.1"/>
    <property type="molecule type" value="Genomic_DNA"/>
</dbReference>
<comment type="caution">
    <text evidence="3">The sequence shown here is derived from an EMBL/GenBank/DDBJ whole genome shotgun (WGS) entry which is preliminary data.</text>
</comment>
<name>A0A9W9G356_9EURO</name>
<dbReference type="GeneID" id="81353273"/>
<sequence length="510" mass="54863">MKLTSTLAVPILAAGAAASQHVVNQTTCGDNAYQYTGLAGYGFLPSNATDKYGDTIGGIGSSIAIDQTSWRKLGADGYAGTVYATPDRGWNTNGTLNYQNRVHKFAISLKLAPNASASNPSEPNIRLKYLDTILLTGPDGEPTTGLDADSTGHASYPGFPPLPVATYKGNGFGGSGKGGRRVSVDSEGLALAPDGGFWISDEYGPYVYKFSAEGRMEQAIQPPQAFLPRRNGTLSFSSNTPPLYDPSEVPVPEYTEAGRNNNQGFEGVTISADGKTLYTLIQTSLNQEGGPSKKYRAPARLLAYDISGRTPRYIHEWVIVLPKYHDYTETDPAKEYPVAGQSEIHQLPTGDFLVLARDSGFGRGQENTRSVYRHADVFSVLHSNVSDIKGEKDYDSATGAVASSKGVLDSDITPAQYCPFLDYNVDSELAKFGLHNGGPSDKHLLNEKWESLAVVPAGPNGGNEYILISFSDNDFITQDGSINTGKSFLKYSDESGFNLDTQILAFHIKI</sequence>
<feature type="chain" id="PRO_5040860845" evidence="1">
    <location>
        <begin position="20"/>
        <end position="510"/>
    </location>
</feature>
<proteinExistence type="predicted"/>
<evidence type="ECO:0000256" key="1">
    <source>
        <dbReference type="SAM" id="SignalP"/>
    </source>
</evidence>
<evidence type="ECO:0000313" key="4">
    <source>
        <dbReference type="Proteomes" id="UP001149074"/>
    </source>
</evidence>
<reference evidence="3" key="2">
    <citation type="journal article" date="2023" name="IMA Fungus">
        <title>Comparative genomic study of the Penicillium genus elucidates a diverse pangenome and 15 lateral gene transfer events.</title>
        <authorList>
            <person name="Petersen C."/>
            <person name="Sorensen T."/>
            <person name="Nielsen M.R."/>
            <person name="Sondergaard T.E."/>
            <person name="Sorensen J.L."/>
            <person name="Fitzpatrick D.A."/>
            <person name="Frisvad J.C."/>
            <person name="Nielsen K.L."/>
        </authorList>
    </citation>
    <scope>NUCLEOTIDE SEQUENCE</scope>
    <source>
        <strain evidence="3">IBT 30761</strain>
    </source>
</reference>
<keyword evidence="1" id="KW-0732">Signal</keyword>
<gene>
    <name evidence="3" type="ORF">N7532_001800</name>
</gene>
<keyword evidence="4" id="KW-1185">Reference proteome</keyword>
<feature type="signal peptide" evidence="1">
    <location>
        <begin position="1"/>
        <end position="19"/>
    </location>
</feature>
<accession>A0A9W9G356</accession>
<dbReference type="Proteomes" id="UP001149074">
    <property type="component" value="Unassembled WGS sequence"/>
</dbReference>
<dbReference type="SUPFAM" id="SSF63829">
    <property type="entry name" value="Calcium-dependent phosphotriesterase"/>
    <property type="match status" value="1"/>
</dbReference>
<organism evidence="3 4">
    <name type="scientific">Penicillium argentinense</name>
    <dbReference type="NCBI Taxonomy" id="1131581"/>
    <lineage>
        <taxon>Eukaryota</taxon>
        <taxon>Fungi</taxon>
        <taxon>Dikarya</taxon>
        <taxon>Ascomycota</taxon>
        <taxon>Pezizomycotina</taxon>
        <taxon>Eurotiomycetes</taxon>
        <taxon>Eurotiomycetidae</taxon>
        <taxon>Eurotiales</taxon>
        <taxon>Aspergillaceae</taxon>
        <taxon>Penicillium</taxon>
    </lineage>
</organism>
<dbReference type="OrthoDB" id="425936at2759"/>
<dbReference type="AlphaFoldDB" id="A0A9W9G356"/>
<dbReference type="InterPro" id="IPR027372">
    <property type="entry name" value="Phytase-like_dom"/>
</dbReference>
<dbReference type="PANTHER" id="PTHR37957">
    <property type="entry name" value="BLR7070 PROTEIN"/>
    <property type="match status" value="1"/>
</dbReference>
<protein>
    <submittedName>
        <fullName evidence="3">Secreted protein</fullName>
    </submittedName>
</protein>
<dbReference type="PANTHER" id="PTHR37957:SF1">
    <property type="entry name" value="PHYTASE-LIKE DOMAIN-CONTAINING PROTEIN"/>
    <property type="match status" value="1"/>
</dbReference>